<evidence type="ECO:0000256" key="3">
    <source>
        <dbReference type="ARBA" id="ARBA00022806"/>
    </source>
</evidence>
<dbReference type="InterPro" id="IPR050474">
    <property type="entry name" value="Hel308_SKI2-like"/>
</dbReference>
<dbReference type="PANTHER" id="PTHR47961:SF6">
    <property type="entry name" value="DNA-DIRECTED DNA POLYMERASE"/>
    <property type="match status" value="1"/>
</dbReference>
<dbReference type="SMART" id="SM00487">
    <property type="entry name" value="DEXDc"/>
    <property type="match status" value="1"/>
</dbReference>
<feature type="domain" description="Helicase ATP-binding" evidence="5">
    <location>
        <begin position="100"/>
        <end position="217"/>
    </location>
</feature>
<keyword evidence="4" id="KW-0067">ATP-binding</keyword>
<dbReference type="Proteomes" id="UP001319045">
    <property type="component" value="Chromosome"/>
</dbReference>
<dbReference type="InterPro" id="IPR001650">
    <property type="entry name" value="Helicase_C-like"/>
</dbReference>
<dbReference type="PROSITE" id="PS51194">
    <property type="entry name" value="HELICASE_CTER"/>
    <property type="match status" value="1"/>
</dbReference>
<evidence type="ECO:0008006" key="9">
    <source>
        <dbReference type="Google" id="ProtNLM"/>
    </source>
</evidence>
<dbReference type="EMBL" id="AP024484">
    <property type="protein sequence ID" value="BCS86597.1"/>
    <property type="molecule type" value="Genomic_DNA"/>
</dbReference>
<evidence type="ECO:0000259" key="5">
    <source>
        <dbReference type="PROSITE" id="PS51192"/>
    </source>
</evidence>
<dbReference type="SUPFAM" id="SSF52540">
    <property type="entry name" value="P-loop containing nucleoside triphosphate hydrolases"/>
    <property type="match status" value="1"/>
</dbReference>
<dbReference type="Pfam" id="PF00270">
    <property type="entry name" value="DEAD"/>
    <property type="match status" value="1"/>
</dbReference>
<dbReference type="PANTHER" id="PTHR47961">
    <property type="entry name" value="DNA POLYMERASE THETA, PUTATIVE (AFU_ORTHOLOGUE AFUA_1G05260)-RELATED"/>
    <property type="match status" value="1"/>
</dbReference>
<dbReference type="Gene3D" id="3.40.50.300">
    <property type="entry name" value="P-loop containing nucleotide triphosphate hydrolases"/>
    <property type="match status" value="2"/>
</dbReference>
<sequence length="779" mass="90076">MLDKMWFDIDVELTDFIFSLCTELHKEGPVDSDVLESLSIIKSLYPEKIAPFENDILYYMGLFYKTTKPTNFKELIYQEFADSIKETTSCDFTPVQADAFNKIKSSNNFSFSAPTSTGKSFLFNKLLQEAKGDVIVVVPSRALLSEYISKISVVVGKDVLVLSFIDIINKKKTKRNIFVITPERGDDLFQKIDELNIDLFMFDEAQLTEDKLRGLKFDSFVRRVNKKCPKAKKVFAHPFIDNPEAQIIKNKLIGKSSFANYQQRSVGKIFLTRKKNDSFVYFSPFNDKTNGDIVYNGDPIECVLNRKGTCLIYVSKNSIYTSVISEKIQRYIVQCPLIADSRALKYIEKVEEFLGSNKRKSSMIVEMMRHGIIIHHGSIPLRVRSIIEQFITAGYARLCFATSTLIQGVNMPFDLVWIDNFRFWGSDDEKSLDLKNLIGRAGRTNEKSNTFDFGYVVINESNRGKFTERLLYTSRISEDSLLDLEGHDIFEDVEDEINAIINDDFDIDLKMPNIQVERLKDSNIDVDIAYILDSFFVNGKPISGKEYYNISKVQRDKIKKAFQHIFVSHLNRRELVGGERSVLSTAIPLLLWTIQGKTFAEIVSLRYSFLSMREEQARLTKQLVEGFISEPIFLQEQDKLRVRESPSAHSLPDKSYTKSNSLFKDMSPMKLSYDLVIYDTYDYMDKVISLSLKNPMCAAFFLYYDKTNDSRALALSNYISYGTNDRKEIWLKRYGFEQEDMEWLKPCVDDIDENQITFNDNIKQYLDDEQKSVLLERYI</sequence>
<dbReference type="InterPro" id="IPR027417">
    <property type="entry name" value="P-loop_NTPase"/>
</dbReference>
<keyword evidence="1" id="KW-0547">Nucleotide-binding</keyword>
<accession>A0ABN6EKV5</accession>
<name>A0ABN6EKV5_9BACT</name>
<feature type="domain" description="Helicase C-terminal" evidence="6">
    <location>
        <begin position="327"/>
        <end position="497"/>
    </location>
</feature>
<dbReference type="PROSITE" id="PS51192">
    <property type="entry name" value="HELICASE_ATP_BIND_1"/>
    <property type="match status" value="1"/>
</dbReference>
<organism evidence="7 8">
    <name type="scientific">Prevotella herbatica</name>
    <dbReference type="NCBI Taxonomy" id="2801997"/>
    <lineage>
        <taxon>Bacteria</taxon>
        <taxon>Pseudomonadati</taxon>
        <taxon>Bacteroidota</taxon>
        <taxon>Bacteroidia</taxon>
        <taxon>Bacteroidales</taxon>
        <taxon>Prevotellaceae</taxon>
        <taxon>Prevotella</taxon>
    </lineage>
</organism>
<evidence type="ECO:0000313" key="7">
    <source>
        <dbReference type="EMBL" id="BCS86597.1"/>
    </source>
</evidence>
<dbReference type="InterPro" id="IPR011545">
    <property type="entry name" value="DEAD/DEAH_box_helicase_dom"/>
</dbReference>
<evidence type="ECO:0000259" key="6">
    <source>
        <dbReference type="PROSITE" id="PS51194"/>
    </source>
</evidence>
<keyword evidence="3" id="KW-0347">Helicase</keyword>
<reference evidence="7 8" key="1">
    <citation type="journal article" date="2022" name="Int. J. Syst. Evol. Microbiol.">
        <title>Prevotella herbatica sp. nov., a plant polysaccharide-decomposing anaerobic bacterium isolated from a methanogenic reactor.</title>
        <authorList>
            <person name="Uek A."/>
            <person name="Tonouchi A."/>
            <person name="Kaku N."/>
            <person name="Ueki K."/>
        </authorList>
    </citation>
    <scope>NUCLEOTIDE SEQUENCE [LARGE SCALE GENOMIC DNA]</scope>
    <source>
        <strain evidence="7 8">WR041</strain>
    </source>
</reference>
<dbReference type="RefSeq" id="WP_207154171.1">
    <property type="nucleotide sequence ID" value="NZ_AP024484.1"/>
</dbReference>
<proteinExistence type="predicted"/>
<gene>
    <name evidence="7" type="ORF">prwr041_24900</name>
</gene>
<evidence type="ECO:0000256" key="4">
    <source>
        <dbReference type="ARBA" id="ARBA00022840"/>
    </source>
</evidence>
<protein>
    <recommendedName>
        <fullName evidence="9">Helicase</fullName>
    </recommendedName>
</protein>
<evidence type="ECO:0000313" key="8">
    <source>
        <dbReference type="Proteomes" id="UP001319045"/>
    </source>
</evidence>
<evidence type="ECO:0000256" key="1">
    <source>
        <dbReference type="ARBA" id="ARBA00022741"/>
    </source>
</evidence>
<keyword evidence="8" id="KW-1185">Reference proteome</keyword>
<evidence type="ECO:0000256" key="2">
    <source>
        <dbReference type="ARBA" id="ARBA00022801"/>
    </source>
</evidence>
<dbReference type="InterPro" id="IPR014001">
    <property type="entry name" value="Helicase_ATP-bd"/>
</dbReference>
<keyword evidence="2" id="KW-0378">Hydrolase</keyword>